<proteinExistence type="predicted"/>
<evidence type="ECO:0000259" key="2">
    <source>
        <dbReference type="Pfam" id="PF20154"/>
    </source>
</evidence>
<reference evidence="3 4" key="1">
    <citation type="submission" date="2016-10" db="EMBL/GenBank/DDBJ databases">
        <authorList>
            <person name="Varghese N."/>
            <person name="Submissions S."/>
        </authorList>
    </citation>
    <scope>NUCLEOTIDE SEQUENCE [LARGE SCALE GENOMIC DNA]</scope>
    <source>
        <strain evidence="3 4">WG10</strain>
    </source>
</reference>
<dbReference type="Proteomes" id="UP000324896">
    <property type="component" value="Unassembled WGS sequence"/>
</dbReference>
<feature type="transmembrane region" description="Helical" evidence="1">
    <location>
        <begin position="184"/>
        <end position="202"/>
    </location>
</feature>
<name>A0A1G6HND4_9FIRM</name>
<keyword evidence="1" id="KW-1133">Transmembrane helix</keyword>
<dbReference type="GO" id="GO:0042158">
    <property type="term" value="P:lipoprotein biosynthetic process"/>
    <property type="evidence" value="ECO:0007669"/>
    <property type="project" value="InterPro"/>
</dbReference>
<evidence type="ECO:0000256" key="1">
    <source>
        <dbReference type="SAM" id="Phobius"/>
    </source>
</evidence>
<feature type="domain" description="Apolipoprotein N-acyltransferase N-terminal" evidence="2">
    <location>
        <begin position="10"/>
        <end position="169"/>
    </location>
</feature>
<dbReference type="EMBL" id="FMYT01000001">
    <property type="protein sequence ID" value="SDB95741.1"/>
    <property type="molecule type" value="Genomic_DNA"/>
</dbReference>
<feature type="transmembrane region" description="Helical" evidence="1">
    <location>
        <begin position="76"/>
        <end position="98"/>
    </location>
</feature>
<keyword evidence="1" id="KW-0472">Membrane</keyword>
<feature type="transmembrane region" description="Helical" evidence="1">
    <location>
        <begin position="473"/>
        <end position="491"/>
    </location>
</feature>
<dbReference type="Gene3D" id="3.60.110.10">
    <property type="entry name" value="Carbon-nitrogen hydrolase"/>
    <property type="match status" value="1"/>
</dbReference>
<keyword evidence="3" id="KW-0808">Transferase</keyword>
<keyword evidence="1" id="KW-0812">Transmembrane</keyword>
<evidence type="ECO:0000313" key="3">
    <source>
        <dbReference type="EMBL" id="SDB95741.1"/>
    </source>
</evidence>
<dbReference type="RefSeq" id="WP_149796555.1">
    <property type="nucleotide sequence ID" value="NZ_FMYT01000001.1"/>
</dbReference>
<feature type="transmembrane region" description="Helical" evidence="1">
    <location>
        <begin position="18"/>
        <end position="37"/>
    </location>
</feature>
<dbReference type="PANTHER" id="PTHR38686">
    <property type="entry name" value="APOLIPOPROTEIN N-ACYLTRANSFERASE"/>
    <property type="match status" value="1"/>
</dbReference>
<protein>
    <submittedName>
        <fullName evidence="3">Apolipoprotein N-acyltransferase</fullName>
    </submittedName>
</protein>
<dbReference type="GO" id="GO:0016020">
    <property type="term" value="C:membrane"/>
    <property type="evidence" value="ECO:0007669"/>
    <property type="project" value="InterPro"/>
</dbReference>
<sequence length="501" mass="57545">MEFIFMILSSLLFTIPNYFPALFFLSWFAFIPLIYLIKDYDYSHSFIIAVLVGFLNSTFSFYWLYQPLNSTLKMPFSFNIFILFLFFLFSALPLGVWVLINKFLQPQNSYSPFTAALSWSVLEYLRFEFLNLNPFNYFAYSQSSFNFIARYAAYGGMFLVSFISVLIASYLVKLFLEPKWKKGVPLAVFLIILAIIPIFIGPQSDVELKQLKFDLLINNSQAKSSTFEEIENEIDNFASLLGKKKNKYILTAEDSLSFDLIRNSYYREKLFSQIKAELNGSYLQLGSHAAAAANYNARILNSLFLLSENLEVINRSNQELNFLAGINLKNKEKIIDFFEGYLRFNQGMIKKSKSTEIIEINELKFINLIAEEIFIPVISRKNNYAGNINLIINAAAEEKINSKVYNNLALAAAVYRAAESNTALIRAVSGGYSAVIDYRGKILVKEKLKNDLKSFNLTLYQGESYYQKNPTKIINIILIIFTVIAFVKIMIKLRKNLSSRN</sequence>
<dbReference type="PANTHER" id="PTHR38686:SF1">
    <property type="entry name" value="APOLIPOPROTEIN N-ACYLTRANSFERASE"/>
    <property type="match status" value="1"/>
</dbReference>
<keyword evidence="3" id="KW-0012">Acyltransferase</keyword>
<feature type="transmembrane region" description="Helical" evidence="1">
    <location>
        <begin position="147"/>
        <end position="172"/>
    </location>
</feature>
<dbReference type="SUPFAM" id="SSF56317">
    <property type="entry name" value="Carbon-nitrogen hydrolase"/>
    <property type="match status" value="1"/>
</dbReference>
<accession>A0A1G6HND4</accession>
<dbReference type="AlphaFoldDB" id="A0A1G6HND4"/>
<organism evidence="3 4">
    <name type="scientific">Halanaerobium congolense</name>
    <dbReference type="NCBI Taxonomy" id="54121"/>
    <lineage>
        <taxon>Bacteria</taxon>
        <taxon>Bacillati</taxon>
        <taxon>Bacillota</taxon>
        <taxon>Clostridia</taxon>
        <taxon>Halanaerobiales</taxon>
        <taxon>Halanaerobiaceae</taxon>
        <taxon>Halanaerobium</taxon>
    </lineage>
</organism>
<evidence type="ECO:0000313" key="4">
    <source>
        <dbReference type="Proteomes" id="UP000324896"/>
    </source>
</evidence>
<gene>
    <name evidence="3" type="ORF">SAMN04488597_10150</name>
</gene>
<feature type="transmembrane region" description="Helical" evidence="1">
    <location>
        <begin position="44"/>
        <end position="64"/>
    </location>
</feature>
<keyword evidence="3" id="KW-0449">Lipoprotein</keyword>
<dbReference type="InterPro" id="IPR036526">
    <property type="entry name" value="C-N_Hydrolase_sf"/>
</dbReference>
<dbReference type="Pfam" id="PF20154">
    <property type="entry name" value="LNT_N"/>
    <property type="match status" value="1"/>
</dbReference>
<dbReference type="InterPro" id="IPR004563">
    <property type="entry name" value="Apolipo_AcylTrfase"/>
</dbReference>
<dbReference type="GO" id="GO:0016410">
    <property type="term" value="F:N-acyltransferase activity"/>
    <property type="evidence" value="ECO:0007669"/>
    <property type="project" value="InterPro"/>
</dbReference>
<dbReference type="InterPro" id="IPR045378">
    <property type="entry name" value="LNT_N"/>
</dbReference>